<dbReference type="PRINTS" id="PR00153">
    <property type="entry name" value="CSAPPISMRASE"/>
</dbReference>
<dbReference type="PROSITE" id="PS00170">
    <property type="entry name" value="CSA_PPIASE_1"/>
    <property type="match status" value="1"/>
</dbReference>
<dbReference type="PROSITE" id="PS50072">
    <property type="entry name" value="CSA_PPIASE_2"/>
    <property type="match status" value="1"/>
</dbReference>
<dbReference type="Proteomes" id="UP000001307">
    <property type="component" value="Unassembled WGS sequence"/>
</dbReference>
<dbReference type="FunFam" id="2.40.100.10:FF:000023">
    <property type="entry name" value="Peptidyl-prolyl cis-trans isomerase"/>
    <property type="match status" value="1"/>
</dbReference>
<feature type="compositionally biased region" description="Acidic residues" evidence="6">
    <location>
        <begin position="244"/>
        <end position="255"/>
    </location>
</feature>
<dbReference type="Pfam" id="PF14559">
    <property type="entry name" value="TPR_19"/>
    <property type="match status" value="1"/>
</dbReference>
<evidence type="ECO:0000313" key="9">
    <source>
        <dbReference type="Proteomes" id="UP000001307"/>
    </source>
</evidence>
<dbReference type="EC" id="5.2.1.8" evidence="2"/>
<evidence type="ECO:0000256" key="5">
    <source>
        <dbReference type="PROSITE-ProRule" id="PRU00339"/>
    </source>
</evidence>
<dbReference type="InParanoid" id="E4XHP2"/>
<dbReference type="SUPFAM" id="SSF48452">
    <property type="entry name" value="TPR-like"/>
    <property type="match status" value="1"/>
</dbReference>
<gene>
    <name evidence="8" type="ORF">GSOID_T00011023001</name>
</gene>
<evidence type="ECO:0000256" key="3">
    <source>
        <dbReference type="ARBA" id="ARBA00023110"/>
    </source>
</evidence>
<dbReference type="AlphaFoldDB" id="E4XHP2"/>
<reference evidence="8" key="1">
    <citation type="journal article" date="2010" name="Science">
        <title>Plasticity of animal genome architecture unmasked by rapid evolution of a pelagic tunicate.</title>
        <authorList>
            <person name="Denoeud F."/>
            <person name="Henriet S."/>
            <person name="Mungpakdee S."/>
            <person name="Aury J.M."/>
            <person name="Da Silva C."/>
            <person name="Brinkmann H."/>
            <person name="Mikhaleva J."/>
            <person name="Olsen L.C."/>
            <person name="Jubin C."/>
            <person name="Canestro C."/>
            <person name="Bouquet J.M."/>
            <person name="Danks G."/>
            <person name="Poulain J."/>
            <person name="Campsteijn C."/>
            <person name="Adamski M."/>
            <person name="Cross I."/>
            <person name="Yadetie F."/>
            <person name="Muffato M."/>
            <person name="Louis A."/>
            <person name="Butcher S."/>
            <person name="Tsagkogeorga G."/>
            <person name="Konrad A."/>
            <person name="Singh S."/>
            <person name="Jensen M.F."/>
            <person name="Cong E.H."/>
            <person name="Eikeseth-Otteraa H."/>
            <person name="Noel B."/>
            <person name="Anthouard V."/>
            <person name="Porcel B.M."/>
            <person name="Kachouri-Lafond R."/>
            <person name="Nishino A."/>
            <person name="Ugolini M."/>
            <person name="Chourrout P."/>
            <person name="Nishida H."/>
            <person name="Aasland R."/>
            <person name="Huzurbazar S."/>
            <person name="Westhof E."/>
            <person name="Delsuc F."/>
            <person name="Lehrach H."/>
            <person name="Reinhardt R."/>
            <person name="Weissenbach J."/>
            <person name="Roy S.W."/>
            <person name="Artiguenave F."/>
            <person name="Postlethwait J.H."/>
            <person name="Manak J.R."/>
            <person name="Thompson E.M."/>
            <person name="Jaillon O."/>
            <person name="Du Pasquier L."/>
            <person name="Boudinot P."/>
            <person name="Liberles D.A."/>
            <person name="Volff J.N."/>
            <person name="Philippe H."/>
            <person name="Lenhard B."/>
            <person name="Roest Crollius H."/>
            <person name="Wincker P."/>
            <person name="Chourrout D."/>
        </authorList>
    </citation>
    <scope>NUCLEOTIDE SEQUENCE [LARGE SCALE GENOMIC DNA]</scope>
</reference>
<evidence type="ECO:0000256" key="4">
    <source>
        <dbReference type="ARBA" id="ARBA00023235"/>
    </source>
</evidence>
<dbReference type="InterPro" id="IPR019734">
    <property type="entry name" value="TPR_rpt"/>
</dbReference>
<dbReference type="Gene3D" id="2.40.100.10">
    <property type="entry name" value="Cyclophilin-like"/>
    <property type="match status" value="1"/>
</dbReference>
<comment type="catalytic activity">
    <reaction evidence="1">
        <text>[protein]-peptidylproline (omega=180) = [protein]-peptidylproline (omega=0)</text>
        <dbReference type="Rhea" id="RHEA:16237"/>
        <dbReference type="Rhea" id="RHEA-COMP:10747"/>
        <dbReference type="Rhea" id="RHEA-COMP:10748"/>
        <dbReference type="ChEBI" id="CHEBI:83833"/>
        <dbReference type="ChEBI" id="CHEBI:83834"/>
        <dbReference type="EC" id="5.2.1.8"/>
    </reaction>
</comment>
<dbReference type="GO" id="GO:0005829">
    <property type="term" value="C:cytosol"/>
    <property type="evidence" value="ECO:0007669"/>
    <property type="project" value="TreeGrafter"/>
</dbReference>
<dbReference type="EMBL" id="FN653052">
    <property type="protein sequence ID" value="CBY19599.1"/>
    <property type="molecule type" value="Genomic_DNA"/>
</dbReference>
<dbReference type="PANTHER" id="PTHR11071:SF561">
    <property type="entry name" value="PEPTIDYL-PROLYL CIS-TRANS ISOMERASE D-RELATED"/>
    <property type="match status" value="1"/>
</dbReference>
<evidence type="ECO:0000259" key="7">
    <source>
        <dbReference type="PROSITE" id="PS50072"/>
    </source>
</evidence>
<dbReference type="Gene3D" id="1.25.40.10">
    <property type="entry name" value="Tetratricopeptide repeat domain"/>
    <property type="match status" value="1"/>
</dbReference>
<proteinExistence type="predicted"/>
<organism evidence="8">
    <name type="scientific">Oikopleura dioica</name>
    <name type="common">Tunicate</name>
    <dbReference type="NCBI Taxonomy" id="34765"/>
    <lineage>
        <taxon>Eukaryota</taxon>
        <taxon>Metazoa</taxon>
        <taxon>Chordata</taxon>
        <taxon>Tunicata</taxon>
        <taxon>Appendicularia</taxon>
        <taxon>Copelata</taxon>
        <taxon>Oikopleuridae</taxon>
        <taxon>Oikopleura</taxon>
    </lineage>
</organism>
<dbReference type="GO" id="GO:0006457">
    <property type="term" value="P:protein folding"/>
    <property type="evidence" value="ECO:0007669"/>
    <property type="project" value="InterPro"/>
</dbReference>
<keyword evidence="3" id="KW-0697">Rotamase</keyword>
<evidence type="ECO:0000313" key="8">
    <source>
        <dbReference type="EMBL" id="CBY19599.1"/>
    </source>
</evidence>
<dbReference type="SMART" id="SM00028">
    <property type="entry name" value="TPR"/>
    <property type="match status" value="3"/>
</dbReference>
<protein>
    <recommendedName>
        <fullName evidence="2">peptidylprolyl isomerase</fullName>
        <ecNumber evidence="2">5.2.1.8</ecNumber>
    </recommendedName>
</protein>
<accession>E4XHP2</accession>
<dbReference type="GO" id="GO:0003755">
    <property type="term" value="F:peptidyl-prolyl cis-trans isomerase activity"/>
    <property type="evidence" value="ECO:0007669"/>
    <property type="project" value="UniProtKB-KW"/>
</dbReference>
<feature type="region of interest" description="Disordered" evidence="6">
    <location>
        <begin position="241"/>
        <end position="268"/>
    </location>
</feature>
<dbReference type="Pfam" id="PF00160">
    <property type="entry name" value="Pro_isomerase"/>
    <property type="match status" value="1"/>
</dbReference>
<dbReference type="PANTHER" id="PTHR11071">
    <property type="entry name" value="PEPTIDYL-PROLYL CIS-TRANS ISOMERASE"/>
    <property type="match status" value="1"/>
</dbReference>
<dbReference type="PROSITE" id="PS50005">
    <property type="entry name" value="TPR"/>
    <property type="match status" value="1"/>
</dbReference>
<dbReference type="InterPro" id="IPR020892">
    <property type="entry name" value="Cyclophilin-type_PPIase_CS"/>
</dbReference>
<dbReference type="InterPro" id="IPR029000">
    <property type="entry name" value="Cyclophilin-like_dom_sf"/>
</dbReference>
<keyword evidence="4" id="KW-0413">Isomerase</keyword>
<feature type="domain" description="PPIase cyclophilin-type" evidence="7">
    <location>
        <begin position="10"/>
        <end position="168"/>
    </location>
</feature>
<feature type="compositionally biased region" description="Basic and acidic residues" evidence="6">
    <location>
        <begin position="256"/>
        <end position="268"/>
    </location>
</feature>
<name>E4XHP2_OIKDI</name>
<evidence type="ECO:0000256" key="2">
    <source>
        <dbReference type="ARBA" id="ARBA00013194"/>
    </source>
</evidence>
<feature type="repeat" description="TPR" evidence="5">
    <location>
        <begin position="312"/>
        <end position="345"/>
    </location>
</feature>
<dbReference type="InterPro" id="IPR002130">
    <property type="entry name" value="Cyclophilin-type_PPIase_dom"/>
</dbReference>
<evidence type="ECO:0000256" key="1">
    <source>
        <dbReference type="ARBA" id="ARBA00000971"/>
    </source>
</evidence>
<sequence length="375" mass="41736">MADDKRVRCFMDVSMDGNAIGRIIFELFVDITPKTCENFRQLCTGEPGFGYKGSTFHRIIRNFMLQAGDFTNHNGTGGKSIYGEKFEDENFIRKHEEPYLLSMANAGPGTNGSQFFITTVNTPHLDGKHVRVVFGKAIKGFGTIKRLEGVSVKGDSPKVRCEITDCGELQHGEDDGMAPVNDGTGDNFPILPEDYEGLTTALRIKISADLKAIGNEQYKAKNFELAIKKYEKSLVYLNRQVEEEKPDSDSDSEPEKEEKSEVEKKCDEKQGEVNVQECAILLNMSMCHLLVKNNSKADSAARRAIKADPKNPKGYFRLARALSASKEYDSALKELATAASLAPEDRAITKEQQAIKAAQKKYNEGEKKKFAKMFG</sequence>
<keyword evidence="9" id="KW-1185">Reference proteome</keyword>
<dbReference type="GO" id="GO:0016018">
    <property type="term" value="F:cyclosporin A binding"/>
    <property type="evidence" value="ECO:0007669"/>
    <property type="project" value="TreeGrafter"/>
</dbReference>
<dbReference type="OrthoDB" id="407558at2759"/>
<evidence type="ECO:0000256" key="6">
    <source>
        <dbReference type="SAM" id="MobiDB-lite"/>
    </source>
</evidence>
<dbReference type="InterPro" id="IPR011990">
    <property type="entry name" value="TPR-like_helical_dom_sf"/>
</dbReference>
<dbReference type="SUPFAM" id="SSF50891">
    <property type="entry name" value="Cyclophilin-like"/>
    <property type="match status" value="1"/>
</dbReference>
<keyword evidence="5" id="KW-0802">TPR repeat</keyword>